<accession>A0A1Y3B9Y1</accession>
<name>A0A1Y3B9Y1_EURMA</name>
<evidence type="ECO:0000313" key="2">
    <source>
        <dbReference type="EMBL" id="OTF77669.1"/>
    </source>
</evidence>
<feature type="region of interest" description="Disordered" evidence="1">
    <location>
        <begin position="1"/>
        <end position="217"/>
    </location>
</feature>
<reference evidence="2 3" key="1">
    <citation type="submission" date="2017-03" db="EMBL/GenBank/DDBJ databases">
        <title>Genome Survey of Euroglyphus maynei.</title>
        <authorList>
            <person name="Arlian L.G."/>
            <person name="Morgan M.S."/>
            <person name="Rider S.D."/>
        </authorList>
    </citation>
    <scope>NUCLEOTIDE SEQUENCE [LARGE SCALE GENOMIC DNA]</scope>
    <source>
        <strain evidence="2">Arlian Lab</strain>
        <tissue evidence="2">Whole body</tissue>
    </source>
</reference>
<evidence type="ECO:0000256" key="1">
    <source>
        <dbReference type="SAM" id="MobiDB-lite"/>
    </source>
</evidence>
<feature type="compositionally biased region" description="Polar residues" evidence="1">
    <location>
        <begin position="178"/>
        <end position="193"/>
    </location>
</feature>
<feature type="compositionally biased region" description="Basic and acidic residues" evidence="1">
    <location>
        <begin position="89"/>
        <end position="100"/>
    </location>
</feature>
<organism evidence="2 3">
    <name type="scientific">Euroglyphus maynei</name>
    <name type="common">Mayne's house dust mite</name>
    <dbReference type="NCBI Taxonomy" id="6958"/>
    <lineage>
        <taxon>Eukaryota</taxon>
        <taxon>Metazoa</taxon>
        <taxon>Ecdysozoa</taxon>
        <taxon>Arthropoda</taxon>
        <taxon>Chelicerata</taxon>
        <taxon>Arachnida</taxon>
        <taxon>Acari</taxon>
        <taxon>Acariformes</taxon>
        <taxon>Sarcoptiformes</taxon>
        <taxon>Astigmata</taxon>
        <taxon>Psoroptidia</taxon>
        <taxon>Analgoidea</taxon>
        <taxon>Pyroglyphidae</taxon>
        <taxon>Pyroglyphinae</taxon>
        <taxon>Euroglyphus</taxon>
    </lineage>
</organism>
<evidence type="ECO:0000313" key="3">
    <source>
        <dbReference type="Proteomes" id="UP000194236"/>
    </source>
</evidence>
<feature type="compositionally biased region" description="Polar residues" evidence="1">
    <location>
        <begin position="205"/>
        <end position="217"/>
    </location>
</feature>
<gene>
    <name evidence="2" type="ORF">BLA29_000755</name>
</gene>
<feature type="compositionally biased region" description="Polar residues" evidence="1">
    <location>
        <begin position="151"/>
        <end position="163"/>
    </location>
</feature>
<dbReference type="AlphaFoldDB" id="A0A1Y3B9Y1"/>
<sequence>MLMNRGGGDYRNSLNHQYSRAGGQPPSLTSSPSSGMKRDYHGSLQSNANSGPIGGPAVKFSKHSYHDRRSDYDRNSSGGGHHGGSSWSSKHDGYRNDSNRYYHHTSPNKNNTPYNNRSNDHQQRPYDQRSQRPPNIVPMGYNRHLPPPLGGTTSSGYPSNGAASLNHHQHPHHHFNNPAATSPVSQSWNSGSTPALLPTPPQPIQPSLVSSPNNIQR</sequence>
<dbReference type="Proteomes" id="UP000194236">
    <property type="component" value="Unassembled WGS sequence"/>
</dbReference>
<dbReference type="EMBL" id="MUJZ01031466">
    <property type="protein sequence ID" value="OTF77669.1"/>
    <property type="molecule type" value="Genomic_DNA"/>
</dbReference>
<protein>
    <submittedName>
        <fullName evidence="2">Uncharacterized protein</fullName>
    </submittedName>
</protein>
<keyword evidence="3" id="KW-1185">Reference proteome</keyword>
<proteinExistence type="predicted"/>
<feature type="compositionally biased region" description="Polar residues" evidence="1">
    <location>
        <begin position="105"/>
        <end position="117"/>
    </location>
</feature>
<feature type="compositionally biased region" description="Basic and acidic residues" evidence="1">
    <location>
        <begin position="118"/>
        <end position="130"/>
    </location>
</feature>
<comment type="caution">
    <text evidence="2">The sequence shown here is derived from an EMBL/GenBank/DDBJ whole genome shotgun (WGS) entry which is preliminary data.</text>
</comment>